<dbReference type="AlphaFoldDB" id="A0ABD3F0K2"/>
<dbReference type="Proteomes" id="UP001632037">
    <property type="component" value="Unassembled WGS sequence"/>
</dbReference>
<dbReference type="InterPro" id="IPR010089">
    <property type="entry name" value="Flavoprotein_WrbA-like"/>
</dbReference>
<dbReference type="Pfam" id="PF03358">
    <property type="entry name" value="FMN_red"/>
    <property type="match status" value="1"/>
</dbReference>
<comment type="caution">
    <text evidence="3">The sequence shown here is derived from an EMBL/GenBank/DDBJ whole genome shotgun (WGS) entry which is preliminary data.</text>
</comment>
<reference evidence="3 4" key="1">
    <citation type="submission" date="2024-09" db="EMBL/GenBank/DDBJ databases">
        <title>Genome sequencing and assembly of Phytophthora oleae, isolate VK10A, causative agent of rot of olive drupes.</title>
        <authorList>
            <person name="Conti Taguali S."/>
            <person name="Riolo M."/>
            <person name="La Spada F."/>
            <person name="Cacciola S.O."/>
            <person name="Dionisio G."/>
        </authorList>
    </citation>
    <scope>NUCLEOTIDE SEQUENCE [LARGE SCALE GENOMIC DNA]</scope>
    <source>
        <strain evidence="3 4">VK10A</strain>
    </source>
</reference>
<accession>A0ABD3F0K2</accession>
<dbReference type="PROSITE" id="PS50902">
    <property type="entry name" value="FLAVODOXIN_LIKE"/>
    <property type="match status" value="1"/>
</dbReference>
<evidence type="ECO:0000313" key="3">
    <source>
        <dbReference type="EMBL" id="KAL3660330.1"/>
    </source>
</evidence>
<name>A0ABD3F0K2_9STRA</name>
<dbReference type="Gene3D" id="3.40.50.360">
    <property type="match status" value="1"/>
</dbReference>
<evidence type="ECO:0000256" key="1">
    <source>
        <dbReference type="ARBA" id="ARBA00006961"/>
    </source>
</evidence>
<dbReference type="InterPro" id="IPR029039">
    <property type="entry name" value="Flavoprotein-like_sf"/>
</dbReference>
<gene>
    <name evidence="3" type="ORF">V7S43_014484</name>
</gene>
<evidence type="ECO:0000313" key="4">
    <source>
        <dbReference type="Proteomes" id="UP001632037"/>
    </source>
</evidence>
<protein>
    <recommendedName>
        <fullName evidence="2">Flavodoxin-like domain-containing protein</fullName>
    </recommendedName>
</protein>
<sequence>MTKIAIVYYSTYGHVAKLADAAKKGIESVAGVTAIIYQVKETLPDEVLAKMHASPKKDHPIATIDTLKEADGILFGFPCRFGTMPAQIKAFFDSCGSLWATGGGQETTAFTAVTFLAHQGITYVPLGYRSKELLNMDEMHGGSPWGAGTFSKGDGSRQPSELELGLATKLEERVLARRHFKLKDSTESGAVG</sequence>
<dbReference type="PANTHER" id="PTHR30546:SF23">
    <property type="entry name" value="FLAVOPROTEIN-LIKE PROTEIN YCP4-RELATED"/>
    <property type="match status" value="1"/>
</dbReference>
<organism evidence="3 4">
    <name type="scientific">Phytophthora oleae</name>
    <dbReference type="NCBI Taxonomy" id="2107226"/>
    <lineage>
        <taxon>Eukaryota</taxon>
        <taxon>Sar</taxon>
        <taxon>Stramenopiles</taxon>
        <taxon>Oomycota</taxon>
        <taxon>Peronosporomycetes</taxon>
        <taxon>Peronosporales</taxon>
        <taxon>Peronosporaceae</taxon>
        <taxon>Phytophthora</taxon>
    </lineage>
</organism>
<feature type="domain" description="Flavodoxin-like" evidence="2">
    <location>
        <begin position="4"/>
        <end position="174"/>
    </location>
</feature>
<comment type="similarity">
    <text evidence="1">Belongs to the WrbA family.</text>
</comment>
<dbReference type="NCBIfam" id="TIGR01755">
    <property type="entry name" value="flav_wrbA"/>
    <property type="match status" value="1"/>
</dbReference>
<dbReference type="PANTHER" id="PTHR30546">
    <property type="entry name" value="FLAVODOXIN-RELATED PROTEIN WRBA-RELATED"/>
    <property type="match status" value="1"/>
</dbReference>
<keyword evidence="4" id="KW-1185">Reference proteome</keyword>
<proteinExistence type="inferred from homology"/>
<dbReference type="InterPro" id="IPR005025">
    <property type="entry name" value="FMN_Rdtase-like_dom"/>
</dbReference>
<evidence type="ECO:0000259" key="2">
    <source>
        <dbReference type="PROSITE" id="PS50902"/>
    </source>
</evidence>
<dbReference type="EMBL" id="JBIMZQ010000041">
    <property type="protein sequence ID" value="KAL3660330.1"/>
    <property type="molecule type" value="Genomic_DNA"/>
</dbReference>
<dbReference type="InterPro" id="IPR008254">
    <property type="entry name" value="Flavodoxin/NO_synth"/>
</dbReference>
<dbReference type="SUPFAM" id="SSF52218">
    <property type="entry name" value="Flavoproteins"/>
    <property type="match status" value="1"/>
</dbReference>